<dbReference type="Gene3D" id="3.40.630.30">
    <property type="match status" value="1"/>
</dbReference>
<dbReference type="PANTHER" id="PTHR43617">
    <property type="entry name" value="L-AMINO ACID N-ACETYLTRANSFERASE"/>
    <property type="match status" value="1"/>
</dbReference>
<protein>
    <recommendedName>
        <fullName evidence="1">N-acetyltransferase domain-containing protein</fullName>
    </recommendedName>
</protein>
<proteinExistence type="predicted"/>
<keyword evidence="3" id="KW-1185">Reference proteome</keyword>
<organism evidence="2 3">
    <name type="scientific">Candidatus Enterococcus ferrettii</name>
    <dbReference type="NCBI Taxonomy" id="2815324"/>
    <lineage>
        <taxon>Bacteria</taxon>
        <taxon>Bacillati</taxon>
        <taxon>Bacillota</taxon>
        <taxon>Bacilli</taxon>
        <taxon>Lactobacillales</taxon>
        <taxon>Enterococcaceae</taxon>
        <taxon>Enterococcus</taxon>
    </lineage>
</organism>
<dbReference type="PROSITE" id="PS51186">
    <property type="entry name" value="GNAT"/>
    <property type="match status" value="1"/>
</dbReference>
<dbReference type="CDD" id="cd04301">
    <property type="entry name" value="NAT_SF"/>
    <property type="match status" value="1"/>
</dbReference>
<dbReference type="Proteomes" id="UP000664357">
    <property type="component" value="Unassembled WGS sequence"/>
</dbReference>
<gene>
    <name evidence="2" type="ORF">JZO67_000437</name>
</gene>
<feature type="domain" description="N-acetyltransferase" evidence="1">
    <location>
        <begin position="3"/>
        <end position="158"/>
    </location>
</feature>
<dbReference type="InterPro" id="IPR000182">
    <property type="entry name" value="GNAT_dom"/>
</dbReference>
<reference evidence="2 3" key="1">
    <citation type="submission" date="2024-02" db="EMBL/GenBank/DDBJ databases">
        <title>The Genome Sequence of Enterococcus sp. DIV0159.</title>
        <authorList>
            <person name="Earl A."/>
            <person name="Manson A."/>
            <person name="Gilmore M."/>
            <person name="Sanders J."/>
            <person name="Shea T."/>
            <person name="Howe W."/>
            <person name="Livny J."/>
            <person name="Cuomo C."/>
            <person name="Neafsey D."/>
            <person name="Birren B."/>
        </authorList>
    </citation>
    <scope>NUCLEOTIDE SEQUENCE [LARGE SCALE GENOMIC DNA]</scope>
    <source>
        <strain evidence="2 3">665A</strain>
    </source>
</reference>
<dbReference type="InterPro" id="IPR016181">
    <property type="entry name" value="Acyl_CoA_acyltransferase"/>
</dbReference>
<evidence type="ECO:0000259" key="1">
    <source>
        <dbReference type="PROSITE" id="PS51186"/>
    </source>
</evidence>
<evidence type="ECO:0000313" key="3">
    <source>
        <dbReference type="Proteomes" id="UP000664357"/>
    </source>
</evidence>
<dbReference type="InterPro" id="IPR050276">
    <property type="entry name" value="MshD_Acetyltransferase"/>
</dbReference>
<sequence length="162" mass="18791">MEVIIRTMQPTEYPLLEEFLYQAIFQRDLENLIPRTEIYKPEVHVYIEDFGQQIEDYCLCAETAGKIVGAVWVRNIEGFGSIDDQTPEFSISLLPEYRGQGIGTALMKQMLAYLKKVEYSKTSLAVQKDNYALQMYQNVGFTIVDENEQEYIMVCFLEELSD</sequence>
<dbReference type="SUPFAM" id="SSF55729">
    <property type="entry name" value="Acyl-CoA N-acyltransferases (Nat)"/>
    <property type="match status" value="1"/>
</dbReference>
<accession>A0ABV0EIR2</accession>
<dbReference type="EMBL" id="JAFREL020000001">
    <property type="protein sequence ID" value="MEO1768526.1"/>
    <property type="molecule type" value="Genomic_DNA"/>
</dbReference>
<evidence type="ECO:0000313" key="2">
    <source>
        <dbReference type="EMBL" id="MEO1768526.1"/>
    </source>
</evidence>
<dbReference type="RefSeq" id="WP_207705237.1">
    <property type="nucleotide sequence ID" value="NZ_JAFREL020000001.1"/>
</dbReference>
<name>A0ABV0EIR2_9ENTE</name>
<comment type="caution">
    <text evidence="2">The sequence shown here is derived from an EMBL/GenBank/DDBJ whole genome shotgun (WGS) entry which is preliminary data.</text>
</comment>
<dbReference type="PANTHER" id="PTHR43617:SF2">
    <property type="entry name" value="UPF0039 PROTEIN SLL0451"/>
    <property type="match status" value="1"/>
</dbReference>
<dbReference type="Pfam" id="PF00583">
    <property type="entry name" value="Acetyltransf_1"/>
    <property type="match status" value="1"/>
</dbReference>